<dbReference type="EMBL" id="LBWP01000003">
    <property type="protein sequence ID" value="KKR11734.1"/>
    <property type="molecule type" value="Genomic_DNA"/>
</dbReference>
<organism evidence="2 3">
    <name type="scientific">Candidatus Woesebacteria bacterium GW2011_GWA1_39_21</name>
    <dbReference type="NCBI Taxonomy" id="1618550"/>
    <lineage>
        <taxon>Bacteria</taxon>
        <taxon>Candidatus Woeseibacteriota</taxon>
    </lineage>
</organism>
<keyword evidence="2" id="KW-0808">Transferase</keyword>
<name>A0A0G0N6C0_9BACT</name>
<comment type="caution">
    <text evidence="2">The sequence shown here is derived from an EMBL/GenBank/DDBJ whole genome shotgun (WGS) entry which is preliminary data.</text>
</comment>
<evidence type="ECO:0000313" key="3">
    <source>
        <dbReference type="Proteomes" id="UP000034246"/>
    </source>
</evidence>
<reference evidence="2 3" key="1">
    <citation type="journal article" date="2015" name="Nature">
        <title>rRNA introns, odd ribosomes, and small enigmatic genomes across a large radiation of phyla.</title>
        <authorList>
            <person name="Brown C.T."/>
            <person name="Hug L.A."/>
            <person name="Thomas B.C."/>
            <person name="Sharon I."/>
            <person name="Castelle C.J."/>
            <person name="Singh A."/>
            <person name="Wilkins M.J."/>
            <person name="Williams K.H."/>
            <person name="Banfield J.F."/>
        </authorList>
    </citation>
    <scope>NUCLEOTIDE SEQUENCE [LARGE SCALE GENOMIC DNA]</scope>
</reference>
<dbReference type="SUPFAM" id="SSF53756">
    <property type="entry name" value="UDP-Glycosyltransferase/glycogen phosphorylase"/>
    <property type="match status" value="1"/>
</dbReference>
<accession>A0A0G0N6C0</accession>
<gene>
    <name evidence="2" type="ORF">UT39_C0003G0003</name>
</gene>
<protein>
    <submittedName>
        <fullName evidence="2">Glycosyltransferase</fullName>
    </submittedName>
</protein>
<dbReference type="AlphaFoldDB" id="A0A0G0N6C0"/>
<evidence type="ECO:0000259" key="1">
    <source>
        <dbReference type="Pfam" id="PF00534"/>
    </source>
</evidence>
<evidence type="ECO:0000313" key="2">
    <source>
        <dbReference type="EMBL" id="KKR11734.1"/>
    </source>
</evidence>
<dbReference type="InterPro" id="IPR001296">
    <property type="entry name" value="Glyco_trans_1"/>
</dbReference>
<dbReference type="Proteomes" id="UP000034246">
    <property type="component" value="Unassembled WGS sequence"/>
</dbReference>
<proteinExistence type="predicted"/>
<dbReference type="Pfam" id="PF00534">
    <property type="entry name" value="Glycos_transf_1"/>
    <property type="match status" value="1"/>
</dbReference>
<dbReference type="GO" id="GO:0016757">
    <property type="term" value="F:glycosyltransferase activity"/>
    <property type="evidence" value="ECO:0007669"/>
    <property type="project" value="InterPro"/>
</dbReference>
<dbReference type="STRING" id="1618550.UT39_C0003G0003"/>
<dbReference type="Gene3D" id="3.40.50.2000">
    <property type="entry name" value="Glycogen Phosphorylase B"/>
    <property type="match status" value="2"/>
</dbReference>
<dbReference type="PANTHER" id="PTHR45947:SF3">
    <property type="entry name" value="SULFOQUINOVOSYL TRANSFERASE SQD2"/>
    <property type="match status" value="1"/>
</dbReference>
<feature type="domain" description="Glycosyl transferase family 1" evidence="1">
    <location>
        <begin position="224"/>
        <end position="381"/>
    </location>
</feature>
<dbReference type="InterPro" id="IPR050194">
    <property type="entry name" value="Glycosyltransferase_grp1"/>
</dbReference>
<dbReference type="PANTHER" id="PTHR45947">
    <property type="entry name" value="SULFOQUINOVOSYL TRANSFERASE SQD2"/>
    <property type="match status" value="1"/>
</dbReference>
<dbReference type="CDD" id="cd03801">
    <property type="entry name" value="GT4_PimA-like"/>
    <property type="match status" value="1"/>
</dbReference>
<sequence>MIPEIKIFALASLGNGISGGDRIYIEFARRWSKKTKVSVYLWSEGYLMCTRQQLDKTKVDFFVSKMNPWCKMGFVICYLARIIEGVRIGLVTKLSDGVNSPVIIYSASEFWMDSLPALIMKLRYKDKCKWIAAWYQTAPNPFKGFLESGFRENRYLAKSFMYWLMQFPIKPLITNFADIVVVNNESERGRFPRLNEKKRVVVVLGAVPLENIKKYKSSISQSTKKIYDAVFQGRFHPQKGVVELVDIWKRVVEKRSGSKLAMIGDGPLMGKVKERVIKYNLQNNIKLFGYVYDGPQKYKIFSQSKLVVHPAFYDSGGMASAEAMAFGLPCVGFNLKSYESYYPHGMIKVKVGDLGSFSDTILKLLNNNDLRKEVGKEAQKMIEKYWSWDNRANQVFSKII</sequence>